<dbReference type="InterPro" id="IPR016195">
    <property type="entry name" value="Pol/histidinol_Pase-like"/>
</dbReference>
<evidence type="ECO:0000256" key="5">
    <source>
        <dbReference type="SAM" id="MobiDB-lite"/>
    </source>
</evidence>
<dbReference type="NCBIfam" id="NF038032">
    <property type="entry name" value="CehA_McbA_metalo"/>
    <property type="match status" value="1"/>
</dbReference>
<reference evidence="8 9" key="1">
    <citation type="submission" date="2019-03" db="EMBL/GenBank/DDBJ databases">
        <title>Genomic Encyclopedia of Type Strains, Phase IV (KMG-IV): sequencing the most valuable type-strain genomes for metagenomic binning, comparative biology and taxonomic classification.</title>
        <authorList>
            <person name="Goeker M."/>
        </authorList>
    </citation>
    <scope>NUCLEOTIDE SEQUENCE [LARGE SCALE GENOMIC DNA]</scope>
    <source>
        <strain evidence="8 9">DSM 24455</strain>
    </source>
</reference>
<dbReference type="SMART" id="SM00635">
    <property type="entry name" value="BID_2"/>
    <property type="match status" value="2"/>
</dbReference>
<dbReference type="InterPro" id="IPR019931">
    <property type="entry name" value="LPXTG_anchor"/>
</dbReference>
<evidence type="ECO:0000313" key="8">
    <source>
        <dbReference type="EMBL" id="TDT57274.1"/>
    </source>
</evidence>
<keyword evidence="6" id="KW-0472">Membrane</keyword>
<comment type="caution">
    <text evidence="8">The sequence shown here is derived from an EMBL/GenBank/DDBJ whole genome shotgun (WGS) entry which is preliminary data.</text>
</comment>
<name>A0A4R7KME1_9CLOT</name>
<dbReference type="Gene3D" id="3.20.20.140">
    <property type="entry name" value="Metal-dependent hydrolases"/>
    <property type="match status" value="1"/>
</dbReference>
<dbReference type="OrthoDB" id="9801679at2"/>
<feature type="region of interest" description="Disordered" evidence="5">
    <location>
        <begin position="1835"/>
        <end position="1857"/>
    </location>
</feature>
<evidence type="ECO:0000256" key="6">
    <source>
        <dbReference type="SAM" id="Phobius"/>
    </source>
</evidence>
<evidence type="ECO:0000256" key="4">
    <source>
        <dbReference type="ARBA" id="ARBA00023088"/>
    </source>
</evidence>
<dbReference type="EMBL" id="SOAZ01000012">
    <property type="protein sequence ID" value="TDT57274.1"/>
    <property type="molecule type" value="Genomic_DNA"/>
</dbReference>
<dbReference type="Pfam" id="PF02368">
    <property type="entry name" value="Big_2"/>
    <property type="match status" value="2"/>
</dbReference>
<evidence type="ECO:0000259" key="7">
    <source>
        <dbReference type="PROSITE" id="PS51841"/>
    </source>
</evidence>
<proteinExistence type="predicted"/>
<dbReference type="InterPro" id="IPR029062">
    <property type="entry name" value="Class_I_gatase-like"/>
</dbReference>
<dbReference type="Gene3D" id="2.60.40.1080">
    <property type="match status" value="2"/>
</dbReference>
<dbReference type="Pfam" id="PF00932">
    <property type="entry name" value="LTD"/>
    <property type="match status" value="1"/>
</dbReference>
<dbReference type="Gene3D" id="2.60.40.10">
    <property type="entry name" value="Immunoglobulins"/>
    <property type="match status" value="1"/>
</dbReference>
<evidence type="ECO:0000256" key="2">
    <source>
        <dbReference type="ARBA" id="ARBA00022525"/>
    </source>
</evidence>
<dbReference type="SUPFAM" id="SSF52317">
    <property type="entry name" value="Class I glutamine amidotransferase-like"/>
    <property type="match status" value="1"/>
</dbReference>
<dbReference type="SUPFAM" id="SSF49373">
    <property type="entry name" value="Invasin/intimin cell-adhesion fragments"/>
    <property type="match status" value="2"/>
</dbReference>
<dbReference type="RefSeq" id="WP_133628322.1">
    <property type="nucleotide sequence ID" value="NZ_SOAZ01000012.1"/>
</dbReference>
<keyword evidence="1" id="KW-0134">Cell wall</keyword>
<keyword evidence="6" id="KW-0812">Transmembrane</keyword>
<keyword evidence="4" id="KW-0572">Peptidoglycan-anchor</keyword>
<evidence type="ECO:0000313" key="9">
    <source>
        <dbReference type="Proteomes" id="UP000295325"/>
    </source>
</evidence>
<dbReference type="InterPro" id="IPR001322">
    <property type="entry name" value="Lamin_tail_dom"/>
</dbReference>
<gene>
    <name evidence="8" type="ORF">EDD71_11256</name>
</gene>
<feature type="domain" description="LTD" evidence="7">
    <location>
        <begin position="428"/>
        <end position="545"/>
    </location>
</feature>
<feature type="transmembrane region" description="Helical" evidence="6">
    <location>
        <begin position="1871"/>
        <end position="1888"/>
    </location>
</feature>
<sequence length="1894" mass="206072">MKGKREKRFLSLILALTFVLSNFMMFANVKKAIAVEVTLIDEGFDSGKTAPQGWTFNNIEGTYTTSGNYGLASPSLKLDSSADGIVTPQFKDPKVLSFWIKGQGTDANSSLLVEQFDGTNWAILDNIKPLPTSGVIKTYPLNSNIVQVKFSYTKVAGNLSFDDVKITGTVDEGETVRVTGITIDKQTAEVEVGNAITLEAWVQPQDATNKNIIWSSSDETVAQVNGGVVKGIKEGKAIIAAITEDGGYRDTCEVTVKPASILSIAEARQKPENTIVAVRGIVTWVDGSNYYIQDDAAGINVYKYGLDLKVGDQIVVKGPLAIYNGLLEIKPASNSDVTAESSNNALPQPKVVKISQIGEAYEGQLVKIKGAILGAINTTGNTTLTDDTGTINIYKIPSLMDIKEGDKVDVTAIVSQYKDYQLRVRNTSDIVLHQGVFADDLFISEYIEGSSNNKAIEIFNGTGKDVDLSKYTLKLYSNGSTTPGNTLNLAGTLANGDVYVIANSSAADAIKSRADIISGVANFNGDDALTLEHDGVVIDSFGQVGFDPGTSWGSGATVDHTLIRKSTVTKGDSNSSDAFDPSKEWDIKNINYFDDLGIHTMDGFEGGTVGEDTTPPAITHDPVTEGSTSANLDITAKVTDNKRVAAVKLYYRAIGQTTYKSMEMELLNGNYSASIPREDLSTTGLEYYIEATDGTNTVTSPEDKNSPYKVNITDSDLLGPEISDMTPGSGEFTGENLRPVISAKYKDTGSGIDTGSARLYLDNTDVTDKAVITEDGISYTPEQDLSKGIHYVKLELRDKAPVPNTGIMEWNFYVGKEEYNIYFGQLHSHTNYSDGQGTPEEAYDWAKNTAKADFFAVTDHSNSLDNDTSATLADGSASNEWKKLHEIADKYNEDGKFAAIAGFEMTWSGSTGGWGHINTFNTPGFLSRNSKIDGKSVDLPMYYNEIKKYPMSISQFNHPGTTFGDFGDFGYYDPQVDSVVNLIEVGNGEGPVRGSGYFPSYEYYTRALDKGWHVAPTNNQDNHKANWVTANTARTVVLAPALSREYVYDALRKMRVYATEDENLRIMFKANDKVMGSFLSNPSSLDINISIQDPDISDKIGKVSIITNGGVVAASKNFDSNTADWSLTLSPQYSYYYVRVDQEDKDIAVTAPVWTGANISAGISKVEASQNIYITNNPVDLKATLFNNGDEALKDVKVEFFVNEIKPENKIEEKTISEIPIRGTADTLINWTPDKAGSYIIYAATTLNINGEDRAFTASTKVEVANKDDIVKVVVDAGHYNQYVSGDYSNKITALKGILSDRKFLFYENKDALTQEDLRDARILIITDPQSKDDSRYNLFRSNFTDAEIDVIKNFVTNGGSLIITSRADYNDKGVTEKAYENSNQGNRILEAIGSNLRFNDDEVIDKTSNGGQEYRLYFDDYVSTKYGLTNNIPEGLTYSAYSGCSVILKDGGSDSAVDWLIKGHETTETLDSDLQNDAAPVEKGNVYSLAAEVLPGGGKLIVAGTTFFSDFETTGDNEYANRQITQNILGWMTRPKLSTIAQVREDKDRDGILDNLGKKFMVEGRVTAASKAAVKNTAFFDVFYVQDETGGITVFGVSNKSLPLGSKVRVIGKVDQYDGDAELQLSNENYDIEILGSNIELVEPRVMKTYESMLEENEGWLVKVEGKVTKMTENSLFLDDGSGEARIYVNGYIGDDTDNPDMLGKWDRRIKVGDVVSAVGLASEDPEGHRIRVRNTSEIVLVNSAVLVTGISLDKTNAELKVGDTLNLKASITPDNATNKNVSWKSDNEAVARVDNNGKVTALKEGKATITVTTEDGSYSAECKIVVKANETTTPGNIEQPGNSGGIDTPISSDGSKVIPKTGSPVDRNLLITLGILALGAGVFMVVRKRKAE</sequence>
<dbReference type="SUPFAM" id="SSF89550">
    <property type="entry name" value="PHP domain-like"/>
    <property type="match status" value="1"/>
</dbReference>
<dbReference type="Pfam" id="PF00746">
    <property type="entry name" value="Gram_pos_anchor"/>
    <property type="match status" value="1"/>
</dbReference>
<keyword evidence="2" id="KW-0964">Secreted</keyword>
<dbReference type="InterPro" id="IPR008964">
    <property type="entry name" value="Invasin/intimin_cell_adhesion"/>
</dbReference>
<protein>
    <submittedName>
        <fullName evidence="8">LPXTG-motif cell wall-anchored protein</fullName>
    </submittedName>
</protein>
<keyword evidence="3" id="KW-0732">Signal</keyword>
<keyword evidence="6" id="KW-1133">Transmembrane helix</keyword>
<dbReference type="Proteomes" id="UP000295325">
    <property type="component" value="Unassembled WGS sequence"/>
</dbReference>
<dbReference type="InterPro" id="IPR013783">
    <property type="entry name" value="Ig-like_fold"/>
</dbReference>
<dbReference type="PROSITE" id="PS51841">
    <property type="entry name" value="LTD"/>
    <property type="match status" value="1"/>
</dbReference>
<keyword evidence="9" id="KW-1185">Reference proteome</keyword>
<evidence type="ECO:0000256" key="1">
    <source>
        <dbReference type="ARBA" id="ARBA00022512"/>
    </source>
</evidence>
<dbReference type="InterPro" id="IPR003343">
    <property type="entry name" value="Big_2"/>
</dbReference>
<accession>A0A4R7KME1</accession>
<organism evidence="8 9">
    <name type="scientific">Fonticella tunisiensis</name>
    <dbReference type="NCBI Taxonomy" id="1096341"/>
    <lineage>
        <taxon>Bacteria</taxon>
        <taxon>Bacillati</taxon>
        <taxon>Bacillota</taxon>
        <taxon>Clostridia</taxon>
        <taxon>Eubacteriales</taxon>
        <taxon>Clostridiaceae</taxon>
        <taxon>Fonticella</taxon>
    </lineage>
</organism>
<dbReference type="NCBIfam" id="TIGR01167">
    <property type="entry name" value="LPXTG_anchor"/>
    <property type="match status" value="1"/>
</dbReference>
<evidence type="ECO:0000256" key="3">
    <source>
        <dbReference type="ARBA" id="ARBA00022729"/>
    </source>
</evidence>